<feature type="transmembrane region" description="Helical" evidence="5">
    <location>
        <begin position="296"/>
        <end position="313"/>
    </location>
</feature>
<evidence type="ECO:0000256" key="5">
    <source>
        <dbReference type="SAM" id="Phobius"/>
    </source>
</evidence>
<dbReference type="InterPro" id="IPR050768">
    <property type="entry name" value="UPF0353/GerABKA_families"/>
</dbReference>
<keyword evidence="2 5" id="KW-0812">Transmembrane</keyword>
<gene>
    <name evidence="7" type="ORF">COL8621_02667</name>
</gene>
<dbReference type="AlphaFoldDB" id="A0A238KQH5"/>
<dbReference type="EMBL" id="FXYE01000002">
    <property type="protein sequence ID" value="SMX44920.1"/>
    <property type="molecule type" value="Genomic_DNA"/>
</dbReference>
<dbReference type="PANTHER" id="PTHR22550">
    <property type="entry name" value="SPORE GERMINATION PROTEIN"/>
    <property type="match status" value="1"/>
</dbReference>
<evidence type="ECO:0000313" key="7">
    <source>
        <dbReference type="EMBL" id="SMX44920.1"/>
    </source>
</evidence>
<keyword evidence="1" id="KW-1003">Cell membrane</keyword>
<dbReference type="RefSeq" id="WP_093967782.1">
    <property type="nucleotide sequence ID" value="NZ_FXYE01000002.1"/>
</dbReference>
<keyword evidence="3 5" id="KW-1133">Transmembrane helix</keyword>
<reference evidence="8" key="1">
    <citation type="submission" date="2017-05" db="EMBL/GenBank/DDBJ databases">
        <authorList>
            <person name="Rodrigo-Torres L."/>
            <person name="Arahal R. D."/>
            <person name="Lucena T."/>
        </authorList>
    </citation>
    <scope>NUCLEOTIDE SEQUENCE [LARGE SCALE GENOMIC DNA]</scope>
    <source>
        <strain evidence="8">CECT 8621</strain>
    </source>
</reference>
<dbReference type="SUPFAM" id="SSF53300">
    <property type="entry name" value="vWA-like"/>
    <property type="match status" value="1"/>
</dbReference>
<evidence type="ECO:0000256" key="2">
    <source>
        <dbReference type="ARBA" id="ARBA00022692"/>
    </source>
</evidence>
<protein>
    <submittedName>
        <fullName evidence="7">von Willebrand factor type A domain protein</fullName>
    </submittedName>
</protein>
<keyword evidence="4 5" id="KW-0472">Membrane</keyword>
<evidence type="ECO:0000313" key="8">
    <source>
        <dbReference type="Proteomes" id="UP000202922"/>
    </source>
</evidence>
<evidence type="ECO:0000256" key="1">
    <source>
        <dbReference type="ARBA" id="ARBA00022475"/>
    </source>
</evidence>
<evidence type="ECO:0000256" key="4">
    <source>
        <dbReference type="ARBA" id="ARBA00023136"/>
    </source>
</evidence>
<evidence type="ECO:0000259" key="6">
    <source>
        <dbReference type="PROSITE" id="PS50234"/>
    </source>
</evidence>
<proteinExistence type="predicted"/>
<dbReference type="InterPro" id="IPR036465">
    <property type="entry name" value="vWFA_dom_sf"/>
</dbReference>
<dbReference type="PROSITE" id="PS50234">
    <property type="entry name" value="VWFA"/>
    <property type="match status" value="1"/>
</dbReference>
<sequence>MPEFADAWFLILLPLPVLVFYLVPPAVAKGAALVVPEGVGRSVVRQAKHSGGITRGRYVVPSVVWVLLVVALAGPRQLEPTPALPMSGRDLVLVLDLSGSMVRKDFAVDGETVTRLDAVKKVGAEFVRNRGGDRLGVVVFGSEAYFAAPPTFDAEAVAKTVEGMAIGISGRSTNISEGLGVALKRLDGSTAKSRVVILMSDGVNNASAANPRDVAKLASDMGVRVHTIALGPNEATGAENERGVVDVPTLQAVSDISGGQMFRVRTTEDLIVVTESIDQLEPTASAGLAAETYRDLWVYPAVLAALGCLLLAWRAPA</sequence>
<dbReference type="Gene3D" id="3.40.50.410">
    <property type="entry name" value="von Willebrand factor, type A domain"/>
    <property type="match status" value="1"/>
</dbReference>
<dbReference type="SMART" id="SM00327">
    <property type="entry name" value="VWA"/>
    <property type="match status" value="1"/>
</dbReference>
<name>A0A238KQH5_9RHOB</name>
<dbReference type="PANTHER" id="PTHR22550:SF5">
    <property type="entry name" value="LEUCINE ZIPPER PROTEIN 4"/>
    <property type="match status" value="1"/>
</dbReference>
<dbReference type="Proteomes" id="UP000202922">
    <property type="component" value="Unassembled WGS sequence"/>
</dbReference>
<evidence type="ECO:0000256" key="3">
    <source>
        <dbReference type="ARBA" id="ARBA00022989"/>
    </source>
</evidence>
<accession>A0A238KQH5</accession>
<feature type="domain" description="VWFA" evidence="6">
    <location>
        <begin position="90"/>
        <end position="280"/>
    </location>
</feature>
<dbReference type="OrthoDB" id="6206554at2"/>
<organism evidence="7 8">
    <name type="scientific">Actibacterium lipolyticum</name>
    <dbReference type="NCBI Taxonomy" id="1524263"/>
    <lineage>
        <taxon>Bacteria</taxon>
        <taxon>Pseudomonadati</taxon>
        <taxon>Pseudomonadota</taxon>
        <taxon>Alphaproteobacteria</taxon>
        <taxon>Rhodobacterales</taxon>
        <taxon>Roseobacteraceae</taxon>
        <taxon>Actibacterium</taxon>
    </lineage>
</organism>
<keyword evidence="8" id="KW-1185">Reference proteome</keyword>
<dbReference type="InterPro" id="IPR002035">
    <property type="entry name" value="VWF_A"/>
</dbReference>
<dbReference type="Pfam" id="PF13519">
    <property type="entry name" value="VWA_2"/>
    <property type="match status" value="1"/>
</dbReference>